<accession>A0A5J4UHB7</accession>
<protein>
    <submittedName>
        <fullName evidence="1">Uncharacterized protein</fullName>
    </submittedName>
</protein>
<dbReference type="Proteomes" id="UP000324800">
    <property type="component" value="Unassembled WGS sequence"/>
</dbReference>
<proteinExistence type="predicted"/>
<comment type="caution">
    <text evidence="1">The sequence shown here is derived from an EMBL/GenBank/DDBJ whole genome shotgun (WGS) entry which is preliminary data.</text>
</comment>
<dbReference type="AlphaFoldDB" id="A0A5J4UHB7"/>
<organism evidence="1 2">
    <name type="scientific">Streblomastix strix</name>
    <dbReference type="NCBI Taxonomy" id="222440"/>
    <lineage>
        <taxon>Eukaryota</taxon>
        <taxon>Metamonada</taxon>
        <taxon>Preaxostyla</taxon>
        <taxon>Oxymonadida</taxon>
        <taxon>Streblomastigidae</taxon>
        <taxon>Streblomastix</taxon>
    </lineage>
</organism>
<dbReference type="EMBL" id="SNRW01016235">
    <property type="protein sequence ID" value="KAA6369573.1"/>
    <property type="molecule type" value="Genomic_DNA"/>
</dbReference>
<evidence type="ECO:0000313" key="1">
    <source>
        <dbReference type="EMBL" id="KAA6369573.1"/>
    </source>
</evidence>
<evidence type="ECO:0000313" key="2">
    <source>
        <dbReference type="Proteomes" id="UP000324800"/>
    </source>
</evidence>
<name>A0A5J4UHB7_9EUKA</name>
<sequence length="345" mass="39182">MNRSSIAGSALVAKQSNDDKNQLTLQDIASKIGMDGYQNASVGVLRSEIYRYIQLGQQAMQQIDDYQSSKLIESGINAGQSQKQLDAITMKSIAYDILSDQQRVQQQTKFMTNYAVGVGDPSLIAITNVNAQIAAGIYNYRDIQPYDNLNALNDQPSQDTGTRQEPMTQKMQRQVTLEQGNEKQKEEVYQQDKEQITFDQIQELGDDVLLGVPPDAIYGPQPTEALQQQLSLVQQDSQQQQVEDLQAQQMIDMNRAMNYKLGSMDWGKTPVNVSQFPSRDISMRINDKTPSYVLMNKVLTKQEKVNQAKLKRNYISDEQMNQQIEVQKELKKKYGKKQHKKKGKK</sequence>
<reference evidence="1 2" key="1">
    <citation type="submission" date="2019-03" db="EMBL/GenBank/DDBJ databases">
        <title>Single cell metagenomics reveals metabolic interactions within the superorganism composed of flagellate Streblomastix strix and complex community of Bacteroidetes bacteria on its surface.</title>
        <authorList>
            <person name="Treitli S.C."/>
            <person name="Kolisko M."/>
            <person name="Husnik F."/>
            <person name="Keeling P."/>
            <person name="Hampl V."/>
        </authorList>
    </citation>
    <scope>NUCLEOTIDE SEQUENCE [LARGE SCALE GENOMIC DNA]</scope>
    <source>
        <strain evidence="1">ST1C</strain>
    </source>
</reference>
<gene>
    <name evidence="1" type="ORF">EZS28_034900</name>
</gene>